<protein>
    <submittedName>
        <fullName evidence="2">Uncharacterized protein</fullName>
    </submittedName>
</protein>
<evidence type="ECO:0000256" key="1">
    <source>
        <dbReference type="SAM" id="MobiDB-lite"/>
    </source>
</evidence>
<organism evidence="2 3">
    <name type="scientific">Erythroxylum novogranatense</name>
    <dbReference type="NCBI Taxonomy" id="1862640"/>
    <lineage>
        <taxon>Eukaryota</taxon>
        <taxon>Viridiplantae</taxon>
        <taxon>Streptophyta</taxon>
        <taxon>Embryophyta</taxon>
        <taxon>Tracheophyta</taxon>
        <taxon>Spermatophyta</taxon>
        <taxon>Magnoliopsida</taxon>
        <taxon>eudicotyledons</taxon>
        <taxon>Gunneridae</taxon>
        <taxon>Pentapetalae</taxon>
        <taxon>rosids</taxon>
        <taxon>fabids</taxon>
        <taxon>Malpighiales</taxon>
        <taxon>Erythroxylaceae</taxon>
        <taxon>Erythroxylum</taxon>
    </lineage>
</organism>
<dbReference type="Proteomes" id="UP001159364">
    <property type="component" value="Linkage Group LG01"/>
</dbReference>
<name>A0AAV8U8I8_9ROSI</name>
<feature type="region of interest" description="Disordered" evidence="1">
    <location>
        <begin position="149"/>
        <end position="174"/>
    </location>
</feature>
<dbReference type="Pfam" id="PF14009">
    <property type="entry name" value="PADRE"/>
    <property type="match status" value="1"/>
</dbReference>
<dbReference type="PANTHER" id="PTHR33052">
    <property type="entry name" value="DUF4228 DOMAIN PROTEIN-RELATED"/>
    <property type="match status" value="1"/>
</dbReference>
<evidence type="ECO:0000313" key="3">
    <source>
        <dbReference type="Proteomes" id="UP001159364"/>
    </source>
</evidence>
<feature type="compositionally biased region" description="Polar residues" evidence="1">
    <location>
        <begin position="152"/>
        <end position="164"/>
    </location>
</feature>
<dbReference type="AlphaFoldDB" id="A0AAV8U8I8"/>
<comment type="caution">
    <text evidence="2">The sequence shown here is derived from an EMBL/GenBank/DDBJ whole genome shotgun (WGS) entry which is preliminary data.</text>
</comment>
<dbReference type="InterPro" id="IPR025322">
    <property type="entry name" value="PADRE_dom"/>
</dbReference>
<gene>
    <name evidence="2" type="ORF">K2173_009584</name>
</gene>
<dbReference type="EMBL" id="JAIWQS010000001">
    <property type="protein sequence ID" value="KAJ8774153.1"/>
    <property type="molecule type" value="Genomic_DNA"/>
</dbReference>
<accession>A0AAV8U8I8</accession>
<proteinExistence type="predicted"/>
<sequence length="195" mass="22105">MGLSSWLCSRSSSDMMVTIVYPGGHIELLDSPILAAEIMLRNPKFTVAYPHVFKDPWAVVSPDTTLMLGQKFYVVPISTIRKIQRKHLRYSASPNIDYSSLCTTNKDVESEDEASSNFCSISTKNIKNSIGCLYCFTFLKTKDSGDDASEVIRSSDSPGTSSETIELMRKRSKDAPRRFSSYYFWQPRLERINEE</sequence>
<reference evidence="2 3" key="1">
    <citation type="submission" date="2021-09" db="EMBL/GenBank/DDBJ databases">
        <title>Genomic insights and catalytic innovation underlie evolution of tropane alkaloids biosynthesis.</title>
        <authorList>
            <person name="Wang Y.-J."/>
            <person name="Tian T."/>
            <person name="Huang J.-P."/>
            <person name="Huang S.-X."/>
        </authorList>
    </citation>
    <scope>NUCLEOTIDE SEQUENCE [LARGE SCALE GENOMIC DNA]</scope>
    <source>
        <strain evidence="2">KIB-2018</strain>
        <tissue evidence="2">Leaf</tissue>
    </source>
</reference>
<evidence type="ECO:0000313" key="2">
    <source>
        <dbReference type="EMBL" id="KAJ8774153.1"/>
    </source>
</evidence>
<keyword evidence="3" id="KW-1185">Reference proteome</keyword>